<evidence type="ECO:0000313" key="3">
    <source>
        <dbReference type="Proteomes" id="UP001142292"/>
    </source>
</evidence>
<feature type="transmembrane region" description="Helical" evidence="1">
    <location>
        <begin position="150"/>
        <end position="170"/>
    </location>
</feature>
<comment type="caution">
    <text evidence="2">The sequence shown here is derived from an EMBL/GenBank/DDBJ whole genome shotgun (WGS) entry which is preliminary data.</text>
</comment>
<keyword evidence="1" id="KW-0812">Transmembrane</keyword>
<accession>A0ABQ5SWC0</accession>
<reference evidence="2" key="1">
    <citation type="journal article" date="2014" name="Int. J. Syst. Evol. Microbiol.">
        <title>Complete genome of a new Firmicutes species belonging to the dominant human colonic microbiota ('Ruminococcus bicirculans') reveals two chromosomes and a selective capacity to utilize plant glucans.</title>
        <authorList>
            <consortium name="NISC Comparative Sequencing Program"/>
            <person name="Wegmann U."/>
            <person name="Louis P."/>
            <person name="Goesmann A."/>
            <person name="Henrissat B."/>
            <person name="Duncan S.H."/>
            <person name="Flint H.J."/>
        </authorList>
    </citation>
    <scope>NUCLEOTIDE SEQUENCE</scope>
    <source>
        <strain evidence="2">VKM Ac-1246</strain>
    </source>
</reference>
<dbReference type="Proteomes" id="UP001142292">
    <property type="component" value="Unassembled WGS sequence"/>
</dbReference>
<protein>
    <recommendedName>
        <fullName evidence="4">Metallophosphoesterase</fullName>
    </recommendedName>
</protein>
<evidence type="ECO:0000313" key="2">
    <source>
        <dbReference type="EMBL" id="GLJ68473.1"/>
    </source>
</evidence>
<name>A0ABQ5SWC0_9ACTN</name>
<sequence length="512" mass="53830">MGLAVLWLVLAVAASTWLFLSSERQVVLAGHDAVLRPTMSGKAIIHTGPVLPDVRLDIGGRIGVDVTLGKTELRSMDELFERYAVLGSAPDGQRAVVVEQIESMLVAAVVRGAAVSLAVVTGGVLLWWLPGSQRRADLGRRLKEAVRTRHGLATAGAGVVTVAVVTAAIWQPWGEAGAPRTDKEAGPVAGAWTPLADFLGPEIPVPDELGVVEVRGDAYANQTRRLVASAVDTYNGSRTFYEKVVEKVPDLALREPAEDETVVALVSDRHDNVGMDSVVRAIADEGGATGILDGGDDTSTGSDWETFSLDSLTDASDGLDKWAVTGNHDHGPTVGDYLAKQGWTMLDGKVVEGPGGSTLLGVPDPRTSGLGNWIDEKGVSFEEAGSKLADIACDSMEEGEPVATLLVHDPALGRESLDRGCVTLVVGGHRHVHSGPTEVVGENDQVGWTYTNGTTGGAAYAFAMGKIRRTAEVTLITYADGLPVGVQSVELETNGVLTAHEYVPLEPPTTSE</sequence>
<keyword evidence="1" id="KW-1133">Transmembrane helix</keyword>
<organism evidence="2 3">
    <name type="scientific">Nocardioides luteus</name>
    <dbReference type="NCBI Taxonomy" id="1844"/>
    <lineage>
        <taxon>Bacteria</taxon>
        <taxon>Bacillati</taxon>
        <taxon>Actinomycetota</taxon>
        <taxon>Actinomycetes</taxon>
        <taxon>Propionibacteriales</taxon>
        <taxon>Nocardioidaceae</taxon>
        <taxon>Nocardioides</taxon>
    </lineage>
</organism>
<evidence type="ECO:0000256" key="1">
    <source>
        <dbReference type="SAM" id="Phobius"/>
    </source>
</evidence>
<dbReference type="InterPro" id="IPR029052">
    <property type="entry name" value="Metallo-depent_PP-like"/>
</dbReference>
<keyword evidence="1" id="KW-0472">Membrane</keyword>
<feature type="transmembrane region" description="Helical" evidence="1">
    <location>
        <begin position="104"/>
        <end position="129"/>
    </location>
</feature>
<proteinExistence type="predicted"/>
<dbReference type="SUPFAM" id="SSF56300">
    <property type="entry name" value="Metallo-dependent phosphatases"/>
    <property type="match status" value="1"/>
</dbReference>
<gene>
    <name evidence="2" type="ORF">GCM10017579_25090</name>
</gene>
<evidence type="ECO:0008006" key="4">
    <source>
        <dbReference type="Google" id="ProtNLM"/>
    </source>
</evidence>
<keyword evidence="3" id="KW-1185">Reference proteome</keyword>
<dbReference type="EMBL" id="BSEL01000005">
    <property type="protein sequence ID" value="GLJ68473.1"/>
    <property type="molecule type" value="Genomic_DNA"/>
</dbReference>
<reference evidence="2" key="2">
    <citation type="submission" date="2023-01" db="EMBL/GenBank/DDBJ databases">
        <authorList>
            <person name="Sun Q."/>
            <person name="Evtushenko L."/>
        </authorList>
    </citation>
    <scope>NUCLEOTIDE SEQUENCE</scope>
    <source>
        <strain evidence="2">VKM Ac-1246</strain>
    </source>
</reference>